<dbReference type="RefSeq" id="XP_007710638.1">
    <property type="nucleotide sequence ID" value="XM_007712448.1"/>
</dbReference>
<dbReference type="AlphaFoldDB" id="W6YHF3"/>
<protein>
    <submittedName>
        <fullName evidence="2">Uncharacterized protein</fullName>
    </submittedName>
</protein>
<keyword evidence="3" id="KW-1185">Reference proteome</keyword>
<gene>
    <name evidence="2" type="ORF">COCCADRAFT_24957</name>
</gene>
<feature type="region of interest" description="Disordered" evidence="1">
    <location>
        <begin position="1"/>
        <end position="36"/>
    </location>
</feature>
<organism evidence="2 3">
    <name type="scientific">Cochliobolus carbonum (strain 26-R-13)</name>
    <name type="common">Maize leaf spot fungus</name>
    <name type="synonym">Bipolaris zeicola</name>
    <dbReference type="NCBI Taxonomy" id="930089"/>
    <lineage>
        <taxon>Eukaryota</taxon>
        <taxon>Fungi</taxon>
        <taxon>Dikarya</taxon>
        <taxon>Ascomycota</taxon>
        <taxon>Pezizomycotina</taxon>
        <taxon>Dothideomycetes</taxon>
        <taxon>Pleosporomycetidae</taxon>
        <taxon>Pleosporales</taxon>
        <taxon>Pleosporineae</taxon>
        <taxon>Pleosporaceae</taxon>
        <taxon>Bipolaris</taxon>
    </lineage>
</organism>
<name>W6YHF3_COCC2</name>
<feature type="compositionally biased region" description="Basic and acidic residues" evidence="1">
    <location>
        <begin position="1"/>
        <end position="23"/>
    </location>
</feature>
<dbReference type="GeneID" id="19145715"/>
<sequence>MDDDKARSNGQDGRGRKQADAKRRLQVKRNKSRRWSRSGTGLVYRLVGNTAEALGPWHHTPEGASGAGRQLEGAIGTGAGGARLGRPARVLDSKTNVVQGRWACACVAAIT</sequence>
<dbReference type="EMBL" id="KI964581">
    <property type="protein sequence ID" value="EUC35074.1"/>
    <property type="molecule type" value="Genomic_DNA"/>
</dbReference>
<evidence type="ECO:0000256" key="1">
    <source>
        <dbReference type="SAM" id="MobiDB-lite"/>
    </source>
</evidence>
<evidence type="ECO:0000313" key="3">
    <source>
        <dbReference type="Proteomes" id="UP000053841"/>
    </source>
</evidence>
<feature type="region of interest" description="Disordered" evidence="1">
    <location>
        <begin position="54"/>
        <end position="80"/>
    </location>
</feature>
<accession>W6YHF3</accession>
<evidence type="ECO:0000313" key="2">
    <source>
        <dbReference type="EMBL" id="EUC35074.1"/>
    </source>
</evidence>
<proteinExistence type="predicted"/>
<feature type="compositionally biased region" description="Basic residues" evidence="1">
    <location>
        <begin position="24"/>
        <end position="36"/>
    </location>
</feature>
<dbReference type="HOGENOM" id="CLU_2157938_0_0_1"/>
<dbReference type="Proteomes" id="UP000053841">
    <property type="component" value="Unassembled WGS sequence"/>
</dbReference>
<reference evidence="2 3" key="1">
    <citation type="journal article" date="2013" name="PLoS Genet.">
        <title>Comparative genome structure, secondary metabolite, and effector coding capacity across Cochliobolus pathogens.</title>
        <authorList>
            <person name="Condon B.J."/>
            <person name="Leng Y."/>
            <person name="Wu D."/>
            <person name="Bushley K.E."/>
            <person name="Ohm R.A."/>
            <person name="Otillar R."/>
            <person name="Martin J."/>
            <person name="Schackwitz W."/>
            <person name="Grimwood J."/>
            <person name="MohdZainudin N."/>
            <person name="Xue C."/>
            <person name="Wang R."/>
            <person name="Manning V.A."/>
            <person name="Dhillon B."/>
            <person name="Tu Z.J."/>
            <person name="Steffenson B.J."/>
            <person name="Salamov A."/>
            <person name="Sun H."/>
            <person name="Lowry S."/>
            <person name="LaButti K."/>
            <person name="Han J."/>
            <person name="Copeland A."/>
            <person name="Lindquist E."/>
            <person name="Barry K."/>
            <person name="Schmutz J."/>
            <person name="Baker S.E."/>
            <person name="Ciuffetti L.M."/>
            <person name="Grigoriev I.V."/>
            <person name="Zhong S."/>
            <person name="Turgeon B.G."/>
        </authorList>
    </citation>
    <scope>NUCLEOTIDE SEQUENCE [LARGE SCALE GENOMIC DNA]</scope>
    <source>
        <strain evidence="2 3">26-R-13</strain>
    </source>
</reference>
<dbReference type="KEGG" id="bze:COCCADRAFT_24957"/>